<feature type="transmembrane region" description="Helical" evidence="8">
    <location>
        <begin position="180"/>
        <end position="206"/>
    </location>
</feature>
<keyword evidence="7 8" id="KW-0472">Membrane</keyword>
<dbReference type="PANTHER" id="PTHR30269">
    <property type="entry name" value="TRANSMEMBRANE PROTEIN YFCA"/>
    <property type="match status" value="1"/>
</dbReference>
<evidence type="ECO:0000256" key="6">
    <source>
        <dbReference type="ARBA" id="ARBA00022989"/>
    </source>
</evidence>
<dbReference type="Pfam" id="PF01925">
    <property type="entry name" value="TauE"/>
    <property type="match status" value="1"/>
</dbReference>
<dbReference type="InterPro" id="IPR002781">
    <property type="entry name" value="TM_pro_TauE-like"/>
</dbReference>
<keyword evidence="11" id="KW-1185">Reference proteome</keyword>
<evidence type="ECO:0000256" key="8">
    <source>
        <dbReference type="RuleBase" id="RU363041"/>
    </source>
</evidence>
<evidence type="ECO:0000256" key="3">
    <source>
        <dbReference type="ARBA" id="ARBA00022448"/>
    </source>
</evidence>
<keyword evidence="6 8" id="KW-1133">Transmembrane helix</keyword>
<evidence type="ECO:0000256" key="7">
    <source>
        <dbReference type="ARBA" id="ARBA00023136"/>
    </source>
</evidence>
<keyword evidence="5 8" id="KW-0812">Transmembrane</keyword>
<feature type="transmembrane region" description="Helical" evidence="8">
    <location>
        <begin position="272"/>
        <end position="289"/>
    </location>
</feature>
<comment type="caution">
    <text evidence="10">The sequence shown here is derived from an EMBL/GenBank/DDBJ whole genome shotgun (WGS) entry which is preliminary data.</text>
</comment>
<sequence>MHDALLIPQALVAAPAVGPLPDAVTMGPTSAWALLIVSALLVGLSKTALPGVTAIAVAIFAQVLPAKESTGVMLLLLLTGDLPAIWAYRRDTDATMLKRLVPAVACGVLIGALFLRVASDDLMRRVIGWLMIVLIVITLAQRARGRYRTGARSRATSAGASSRGGTGSASRAGSSPTARMVYGALAGFSTMVANAGGPVTSLYFLACRYPVKAFLGTTAWFFFLVNLTKLPFSIALGIIHVDALALVAVLIPAVLVGALAGRLLADRMPQRVFDPVVMVLTVVAALPLVA</sequence>
<reference evidence="10" key="2">
    <citation type="submission" date="2020-09" db="EMBL/GenBank/DDBJ databases">
        <authorList>
            <person name="Sun Q."/>
            <person name="Zhou Y."/>
        </authorList>
    </citation>
    <scope>NUCLEOTIDE SEQUENCE</scope>
    <source>
        <strain evidence="10">CGMCC 4.7372</strain>
    </source>
</reference>
<feature type="transmembrane region" description="Helical" evidence="8">
    <location>
        <begin position="100"/>
        <end position="119"/>
    </location>
</feature>
<dbReference type="GO" id="GO:0005886">
    <property type="term" value="C:plasma membrane"/>
    <property type="evidence" value="ECO:0007669"/>
    <property type="project" value="UniProtKB-SubCell"/>
</dbReference>
<comment type="subcellular location">
    <subcellularLocation>
        <location evidence="1 8">Cell membrane</location>
        <topology evidence="1 8">Multi-pass membrane protein</topology>
    </subcellularLocation>
</comment>
<name>A0A8H9H7R1_9ACTO</name>
<evidence type="ECO:0000313" key="10">
    <source>
        <dbReference type="EMBL" id="GGO96576.1"/>
    </source>
</evidence>
<evidence type="ECO:0000256" key="1">
    <source>
        <dbReference type="ARBA" id="ARBA00004651"/>
    </source>
</evidence>
<dbReference type="AlphaFoldDB" id="A0A8H9H7R1"/>
<evidence type="ECO:0000256" key="5">
    <source>
        <dbReference type="ARBA" id="ARBA00022692"/>
    </source>
</evidence>
<evidence type="ECO:0000256" key="2">
    <source>
        <dbReference type="ARBA" id="ARBA00009142"/>
    </source>
</evidence>
<protein>
    <recommendedName>
        <fullName evidence="8">Probable membrane transporter protein</fullName>
    </recommendedName>
</protein>
<feature type="region of interest" description="Disordered" evidence="9">
    <location>
        <begin position="154"/>
        <end position="175"/>
    </location>
</feature>
<keyword evidence="3" id="KW-0813">Transport</keyword>
<dbReference type="InterPro" id="IPR052017">
    <property type="entry name" value="TSUP"/>
</dbReference>
<comment type="similarity">
    <text evidence="2 8">Belongs to the 4-toluene sulfonate uptake permease (TSUP) (TC 2.A.102) family.</text>
</comment>
<gene>
    <name evidence="10" type="ORF">GCM10011612_07100</name>
</gene>
<dbReference type="EMBL" id="BMNJ01000002">
    <property type="protein sequence ID" value="GGO96576.1"/>
    <property type="molecule type" value="Genomic_DNA"/>
</dbReference>
<feature type="transmembrane region" description="Helical" evidence="8">
    <location>
        <begin position="32"/>
        <end position="60"/>
    </location>
</feature>
<evidence type="ECO:0000256" key="4">
    <source>
        <dbReference type="ARBA" id="ARBA00022475"/>
    </source>
</evidence>
<feature type="transmembrane region" description="Helical" evidence="8">
    <location>
        <begin position="126"/>
        <end position="143"/>
    </location>
</feature>
<accession>A0A8H9H7R1</accession>
<reference evidence="10" key="1">
    <citation type="journal article" date="2014" name="Int. J. Syst. Evol. Microbiol.">
        <title>Complete genome sequence of Corynebacterium casei LMG S-19264T (=DSM 44701T), isolated from a smear-ripened cheese.</title>
        <authorList>
            <consortium name="US DOE Joint Genome Institute (JGI-PGF)"/>
            <person name="Walter F."/>
            <person name="Albersmeier A."/>
            <person name="Kalinowski J."/>
            <person name="Ruckert C."/>
        </authorList>
    </citation>
    <scope>NUCLEOTIDE SEQUENCE</scope>
    <source>
        <strain evidence="10">CGMCC 4.7372</strain>
    </source>
</reference>
<evidence type="ECO:0000313" key="11">
    <source>
        <dbReference type="Proteomes" id="UP000614239"/>
    </source>
</evidence>
<dbReference type="Proteomes" id="UP000614239">
    <property type="component" value="Unassembled WGS sequence"/>
</dbReference>
<proteinExistence type="inferred from homology"/>
<feature type="transmembrane region" description="Helical" evidence="8">
    <location>
        <begin position="245"/>
        <end position="265"/>
    </location>
</feature>
<keyword evidence="4 8" id="KW-1003">Cell membrane</keyword>
<evidence type="ECO:0000256" key="9">
    <source>
        <dbReference type="SAM" id="MobiDB-lite"/>
    </source>
</evidence>
<organism evidence="10 11">
    <name type="scientific">Actinomyces gaoshouyii</name>
    <dbReference type="NCBI Taxonomy" id="1960083"/>
    <lineage>
        <taxon>Bacteria</taxon>
        <taxon>Bacillati</taxon>
        <taxon>Actinomycetota</taxon>
        <taxon>Actinomycetes</taxon>
        <taxon>Actinomycetales</taxon>
        <taxon>Actinomycetaceae</taxon>
        <taxon>Actinomyces</taxon>
    </lineage>
</organism>
<dbReference type="PANTHER" id="PTHR30269:SF23">
    <property type="entry name" value="MEMBRANE TRANSPORTER PROTEIN YDHB-RELATED"/>
    <property type="match status" value="1"/>
</dbReference>
<feature type="transmembrane region" description="Helical" evidence="8">
    <location>
        <begin position="218"/>
        <end position="239"/>
    </location>
</feature>